<dbReference type="GO" id="GO:0000139">
    <property type="term" value="C:Golgi membrane"/>
    <property type="evidence" value="ECO:0007669"/>
    <property type="project" value="TreeGrafter"/>
</dbReference>
<accession>A0A3P8CHC3</accession>
<proteinExistence type="inferred from homology"/>
<evidence type="ECO:0000256" key="6">
    <source>
        <dbReference type="ARBA" id="ARBA00025774"/>
    </source>
</evidence>
<evidence type="ECO:0000256" key="3">
    <source>
        <dbReference type="ARBA" id="ARBA00022829"/>
    </source>
</evidence>
<accession>A0A183GKV9</accession>
<dbReference type="InterPro" id="IPR016181">
    <property type="entry name" value="Acyl_CoA_acyltransferase"/>
</dbReference>
<reference evidence="12 13" key="1">
    <citation type="submission" date="2018-11" db="EMBL/GenBank/DDBJ databases">
        <authorList>
            <consortium name="Pathogen Informatics"/>
        </authorList>
    </citation>
    <scope>NUCLEOTIDE SEQUENCE [LARGE SCALE GENOMIC DNA]</scope>
</reference>
<evidence type="ECO:0000256" key="7">
    <source>
        <dbReference type="ARBA" id="ARBA00026111"/>
    </source>
</evidence>
<evidence type="ECO:0000256" key="5">
    <source>
        <dbReference type="ARBA" id="ARBA00023315"/>
    </source>
</evidence>
<comment type="similarity">
    <text evidence="6">Belongs to the acetyltransferase family. NAA60 subfamily.</text>
</comment>
<dbReference type="GO" id="GO:0007059">
    <property type="term" value="P:chromosome segregation"/>
    <property type="evidence" value="ECO:0007669"/>
    <property type="project" value="UniProtKB-KW"/>
</dbReference>
<keyword evidence="2" id="KW-0808">Transferase</keyword>
<sequence>MSAYPPNIAYRELTVNDFEALKELGGICLPLPYPENYWLTIATDTATHYSLGAFNQEGKLVGAIGVIRNVKDYFTMMYIHPDERKLIDEYKQIYLHVLHTNTPAIRLYEKMGYERVCSIPGYYTINGVEETGYVYCRKLAEPSCSDWFLGCSIS</sequence>
<dbReference type="InterPro" id="IPR045141">
    <property type="entry name" value="NAA60-like"/>
</dbReference>
<dbReference type="PANTHER" id="PTHR14744:SF15">
    <property type="entry name" value="N-ALPHA-ACETYLTRANSFERASE 60"/>
    <property type="match status" value="1"/>
</dbReference>
<name>A0A183GKV9_HELPZ</name>
<dbReference type="PANTHER" id="PTHR14744">
    <property type="entry name" value="N-ALPHA-ACETYLTRANSFERASE 60"/>
    <property type="match status" value="1"/>
</dbReference>
<organism evidence="13 14">
    <name type="scientific">Heligmosomoides polygyrus</name>
    <name type="common">Parasitic roundworm</name>
    <dbReference type="NCBI Taxonomy" id="6339"/>
    <lineage>
        <taxon>Eukaryota</taxon>
        <taxon>Metazoa</taxon>
        <taxon>Ecdysozoa</taxon>
        <taxon>Nematoda</taxon>
        <taxon>Chromadorea</taxon>
        <taxon>Rhabditida</taxon>
        <taxon>Rhabditina</taxon>
        <taxon>Rhabditomorpha</taxon>
        <taxon>Strongyloidea</taxon>
        <taxon>Heligmosomidae</taxon>
        <taxon>Heligmosomoides</taxon>
    </lineage>
</organism>
<reference evidence="14" key="2">
    <citation type="submission" date="2019-09" db="UniProtKB">
        <authorList>
            <consortium name="WormBaseParasite"/>
        </authorList>
    </citation>
    <scope>IDENTIFICATION</scope>
</reference>
<feature type="domain" description="N-acetyltransferase" evidence="11">
    <location>
        <begin position="8"/>
        <end position="140"/>
    </location>
</feature>
<dbReference type="Proteomes" id="UP000050761">
    <property type="component" value="Unassembled WGS sequence"/>
</dbReference>
<keyword evidence="5" id="KW-0012">Acyltransferase</keyword>
<dbReference type="AlphaFoldDB" id="A0A183GKV9"/>
<evidence type="ECO:0000256" key="2">
    <source>
        <dbReference type="ARBA" id="ARBA00022679"/>
    </source>
</evidence>
<keyword evidence="4" id="KW-0156">Chromatin regulator</keyword>
<dbReference type="OrthoDB" id="47017at2759"/>
<dbReference type="GO" id="GO:0004402">
    <property type="term" value="F:histone acetyltransferase activity"/>
    <property type="evidence" value="ECO:0007669"/>
    <property type="project" value="TreeGrafter"/>
</dbReference>
<dbReference type="WBParaSite" id="HPBE_0002332901-mRNA-1">
    <property type="protein sequence ID" value="HPBE_0002332901-mRNA-1"/>
    <property type="gene ID" value="HPBE_0002332901"/>
</dbReference>
<dbReference type="GO" id="GO:0120518">
    <property type="term" value="F:protein N-terminal-methionine acetyltransferase activity"/>
    <property type="evidence" value="ECO:0007669"/>
    <property type="project" value="UniProtKB-EC"/>
</dbReference>
<dbReference type="Gene3D" id="3.40.630.30">
    <property type="match status" value="1"/>
</dbReference>
<gene>
    <name evidence="12" type="ORF">HPBE_LOCUS23328</name>
</gene>
<dbReference type="InterPro" id="IPR000182">
    <property type="entry name" value="GNAT_dom"/>
</dbReference>
<dbReference type="PROSITE" id="PS51186">
    <property type="entry name" value="GNAT"/>
    <property type="match status" value="1"/>
</dbReference>
<comment type="catalytic activity">
    <reaction evidence="9">
        <text>L-lysyl-[protein] + acetyl-CoA = N(6)-acetyl-L-lysyl-[protein] + CoA + H(+)</text>
        <dbReference type="Rhea" id="RHEA:45948"/>
        <dbReference type="Rhea" id="RHEA-COMP:9752"/>
        <dbReference type="Rhea" id="RHEA-COMP:10731"/>
        <dbReference type="ChEBI" id="CHEBI:15378"/>
        <dbReference type="ChEBI" id="CHEBI:29969"/>
        <dbReference type="ChEBI" id="CHEBI:57287"/>
        <dbReference type="ChEBI" id="CHEBI:57288"/>
        <dbReference type="ChEBI" id="CHEBI:61930"/>
        <dbReference type="EC" id="2.3.1.48"/>
    </reaction>
</comment>
<evidence type="ECO:0000256" key="4">
    <source>
        <dbReference type="ARBA" id="ARBA00022853"/>
    </source>
</evidence>
<dbReference type="EC" id="2.3.1.259" evidence="7"/>
<dbReference type="EC" id="2.3.1.48" evidence="1"/>
<evidence type="ECO:0000256" key="1">
    <source>
        <dbReference type="ARBA" id="ARBA00013184"/>
    </source>
</evidence>
<evidence type="ECO:0000256" key="10">
    <source>
        <dbReference type="ARBA" id="ARBA00048848"/>
    </source>
</evidence>
<keyword evidence="3" id="KW-0159">Chromosome partition</keyword>
<evidence type="ECO:0000313" key="13">
    <source>
        <dbReference type="Proteomes" id="UP000050761"/>
    </source>
</evidence>
<evidence type="ECO:0000313" key="14">
    <source>
        <dbReference type="WBParaSite" id="HPBE_0002332901-mRNA-1"/>
    </source>
</evidence>
<dbReference type="SUPFAM" id="SSF55729">
    <property type="entry name" value="Acyl-CoA N-acyltransferases (Nat)"/>
    <property type="match status" value="1"/>
</dbReference>
<comment type="catalytic activity">
    <reaction evidence="10">
        <text>N-terminal L-methionyl-[transmembrane protein] + acetyl-CoA = N-terminal N(alpha)-acetyl-L-methionyl-[transmembrane protein] + CoA + H(+)</text>
        <dbReference type="Rhea" id="RHEA:50604"/>
        <dbReference type="Rhea" id="RHEA-COMP:12745"/>
        <dbReference type="Rhea" id="RHEA-COMP:12746"/>
        <dbReference type="ChEBI" id="CHEBI:15378"/>
        <dbReference type="ChEBI" id="CHEBI:57287"/>
        <dbReference type="ChEBI" id="CHEBI:57288"/>
        <dbReference type="ChEBI" id="CHEBI:64731"/>
        <dbReference type="ChEBI" id="CHEBI:133414"/>
        <dbReference type="EC" id="2.3.1.259"/>
    </reaction>
</comment>
<protein>
    <recommendedName>
        <fullName evidence="8">N-alpha-acetyltransferase 60</fullName>
        <ecNumber evidence="7">2.3.1.259</ecNumber>
        <ecNumber evidence="1">2.3.1.48</ecNumber>
    </recommendedName>
</protein>
<evidence type="ECO:0000256" key="8">
    <source>
        <dbReference type="ARBA" id="ARBA00026144"/>
    </source>
</evidence>
<evidence type="ECO:0000256" key="9">
    <source>
        <dbReference type="ARBA" id="ARBA00048017"/>
    </source>
</evidence>
<keyword evidence="13" id="KW-1185">Reference proteome</keyword>
<evidence type="ECO:0000259" key="11">
    <source>
        <dbReference type="PROSITE" id="PS51186"/>
    </source>
</evidence>
<dbReference type="EMBL" id="UZAH01034939">
    <property type="protein sequence ID" value="VDP38072.1"/>
    <property type="molecule type" value="Genomic_DNA"/>
</dbReference>
<evidence type="ECO:0000313" key="12">
    <source>
        <dbReference type="EMBL" id="VDP38072.1"/>
    </source>
</evidence>